<evidence type="ECO:0000256" key="4">
    <source>
        <dbReference type="ARBA" id="ARBA00022825"/>
    </source>
</evidence>
<accession>A0A948RYT1</accession>
<dbReference type="InterPro" id="IPR002142">
    <property type="entry name" value="Peptidase_S49"/>
</dbReference>
<dbReference type="InterPro" id="IPR029045">
    <property type="entry name" value="ClpP/crotonase-like_dom_sf"/>
</dbReference>
<dbReference type="Proteomes" id="UP000777784">
    <property type="component" value="Unassembled WGS sequence"/>
</dbReference>
<evidence type="ECO:0000256" key="2">
    <source>
        <dbReference type="ARBA" id="ARBA00022670"/>
    </source>
</evidence>
<dbReference type="InterPro" id="IPR004635">
    <property type="entry name" value="Pept_S49_SppA"/>
</dbReference>
<comment type="similarity">
    <text evidence="1">Belongs to the peptidase S49 family.</text>
</comment>
<evidence type="ECO:0000256" key="3">
    <source>
        <dbReference type="ARBA" id="ARBA00022801"/>
    </source>
</evidence>
<keyword evidence="2" id="KW-0645">Protease</keyword>
<dbReference type="CDD" id="cd07018">
    <property type="entry name" value="S49_SppA_67K_type"/>
    <property type="match status" value="1"/>
</dbReference>
<dbReference type="NCBIfam" id="TIGR00706">
    <property type="entry name" value="SppA_dom"/>
    <property type="match status" value="1"/>
</dbReference>
<gene>
    <name evidence="7" type="primary">sppA</name>
    <name evidence="7" type="ORF">KJ970_14205</name>
</gene>
<dbReference type="Gene3D" id="6.20.330.10">
    <property type="match status" value="1"/>
</dbReference>
<evidence type="ECO:0000313" key="7">
    <source>
        <dbReference type="EMBL" id="MBU2692069.1"/>
    </source>
</evidence>
<evidence type="ECO:0000313" key="8">
    <source>
        <dbReference type="Proteomes" id="UP000777784"/>
    </source>
</evidence>
<keyword evidence="4" id="KW-0720">Serine protease</keyword>
<protein>
    <submittedName>
        <fullName evidence="7">Signal peptide peptidase SppA</fullName>
    </submittedName>
</protein>
<keyword evidence="3" id="KW-0378">Hydrolase</keyword>
<dbReference type="AlphaFoldDB" id="A0A948RYT1"/>
<dbReference type="InterPro" id="IPR047272">
    <property type="entry name" value="S49_SppA_C"/>
</dbReference>
<dbReference type="Pfam" id="PF01343">
    <property type="entry name" value="Peptidase_S49"/>
    <property type="match status" value="2"/>
</dbReference>
<name>A0A948RYT1_UNCEI</name>
<dbReference type="SUPFAM" id="SSF52096">
    <property type="entry name" value="ClpP/crotonase"/>
    <property type="match status" value="2"/>
</dbReference>
<dbReference type="PANTHER" id="PTHR33209:SF1">
    <property type="entry name" value="PEPTIDASE S49 DOMAIN-CONTAINING PROTEIN"/>
    <property type="match status" value="1"/>
</dbReference>
<evidence type="ECO:0000256" key="1">
    <source>
        <dbReference type="ARBA" id="ARBA00008683"/>
    </source>
</evidence>
<dbReference type="PANTHER" id="PTHR33209">
    <property type="entry name" value="PROTEASE 4"/>
    <property type="match status" value="1"/>
</dbReference>
<dbReference type="CDD" id="cd07023">
    <property type="entry name" value="S49_Sppa_N_C"/>
    <property type="match status" value="1"/>
</dbReference>
<comment type="caution">
    <text evidence="7">The sequence shown here is derived from an EMBL/GenBank/DDBJ whole genome shotgun (WGS) entry which is preliminary data.</text>
</comment>
<keyword evidence="5" id="KW-0732">Signal</keyword>
<proteinExistence type="inferred from homology"/>
<organism evidence="7 8">
    <name type="scientific">Eiseniibacteriota bacterium</name>
    <dbReference type="NCBI Taxonomy" id="2212470"/>
    <lineage>
        <taxon>Bacteria</taxon>
        <taxon>Candidatus Eiseniibacteriota</taxon>
    </lineage>
</organism>
<evidence type="ECO:0000259" key="6">
    <source>
        <dbReference type="Pfam" id="PF01343"/>
    </source>
</evidence>
<evidence type="ECO:0000256" key="5">
    <source>
        <dbReference type="SAM" id="SignalP"/>
    </source>
</evidence>
<reference evidence="7" key="1">
    <citation type="submission" date="2021-05" db="EMBL/GenBank/DDBJ databases">
        <title>Energy efficiency and biological interactions define the core microbiome of deep oligotrophic groundwater.</title>
        <authorList>
            <person name="Mehrshad M."/>
            <person name="Lopez-Fernandez M."/>
            <person name="Bell E."/>
            <person name="Bernier-Latmani R."/>
            <person name="Bertilsson S."/>
            <person name="Dopson M."/>
        </authorList>
    </citation>
    <scope>NUCLEOTIDE SEQUENCE</scope>
    <source>
        <strain evidence="7">Modern_marine.mb.64</strain>
    </source>
</reference>
<feature type="domain" description="Peptidase S49" evidence="6">
    <location>
        <begin position="356"/>
        <end position="505"/>
    </location>
</feature>
<feature type="chain" id="PRO_5038105516" evidence="5">
    <location>
        <begin position="30"/>
        <end position="848"/>
    </location>
</feature>
<sequence>MRHGRPNTMFVLFAALAVLLPCSILSAGAGENPESLNSHFGMGGLVGAPGILRSVEAGLINPAAWPIQQRPGLFLAWDDPVESDGVRDFRTVLSLNNLAFAMKRAGFQDSAGKHIQYDYTIGMGFGNRSHSSGISYSWTHGGCPAIPPSERIAVGDIFRWRPFSIGMSSAWDLDSKEGVLQADAGLRPIQFGDARFTLFAEALLRHGDDIDELKVGYGIETHILPGLTLAARVDDENFLSFRVDLGFADFRPGYRHHIDDDNEHVSSTYTVELTDGPEISRLFAPKNKYPEIELKAPVTYRRYRLFDDRLCFLRILEQINGLADDRTVDGVILNLSGLKASPAQLWEIRGQLAGLRERDKKVIVYFDRLGLMGFMLASVADEIWMDPYGNLDISGLNLGRTYIKRLLDKVGIGFDEWRYYTYKSALESFSRTSMSEADREQLDAVLNDLYEEPVRLITSAREMSRGDWDRLVGEKAILTAKEALENGLIDKVGDFNEVRKTAKEAERRGSGDAALTTLYGVKGDPVWGPEEWGEPLRIALLYGIGVCDMDTGIRGRELSKKIRQAREDKNVKAIVLRADSPGGDPLPSDLVARELRETAKIKPVIVSQGFIAGSGGYWISMHGDSILATPVSITGSIGVISGHFWDESLGDKIGTDYDNVKRGEHSDMEDGVILPLIGAEIPDRPVTEEERNRMKDVIDDLYNDFLNQVAEGRGMTTEEVAAIAQGRIWSGADGLQIGLVDELGGLWRSLEMAKDAAGLPAWRTIAIQEGPGLGWINPKIFGSDDGIGISLPWAHGADEKAPARLFEGGIWESLSQSERDYLETLFRAKRRPVLMVPPMGFDKLTEEP</sequence>
<dbReference type="Gene3D" id="3.90.226.10">
    <property type="entry name" value="2-enoyl-CoA Hydratase, Chain A, domain 1"/>
    <property type="match status" value="3"/>
</dbReference>
<dbReference type="GO" id="GO:0006508">
    <property type="term" value="P:proteolysis"/>
    <property type="evidence" value="ECO:0007669"/>
    <property type="project" value="UniProtKB-KW"/>
</dbReference>
<dbReference type="InterPro" id="IPR047217">
    <property type="entry name" value="S49_SppA_67K_type_N"/>
</dbReference>
<feature type="signal peptide" evidence="5">
    <location>
        <begin position="1"/>
        <end position="29"/>
    </location>
</feature>
<dbReference type="GO" id="GO:0008236">
    <property type="term" value="F:serine-type peptidase activity"/>
    <property type="evidence" value="ECO:0007669"/>
    <property type="project" value="UniProtKB-KW"/>
</dbReference>
<feature type="domain" description="Peptidase S49" evidence="6">
    <location>
        <begin position="598"/>
        <end position="758"/>
    </location>
</feature>
<dbReference type="EMBL" id="JAHJDP010000084">
    <property type="protein sequence ID" value="MBU2692069.1"/>
    <property type="molecule type" value="Genomic_DNA"/>
</dbReference>